<keyword evidence="3 5" id="KW-1133">Transmembrane helix</keyword>
<evidence type="ECO:0000256" key="1">
    <source>
        <dbReference type="ARBA" id="ARBA00004141"/>
    </source>
</evidence>
<dbReference type="PANTHER" id="PTHR42723">
    <property type="entry name" value="CHLOROPHYLL SYNTHASE"/>
    <property type="match status" value="1"/>
</dbReference>
<dbReference type="PANTHER" id="PTHR42723:SF1">
    <property type="entry name" value="CHLOROPHYLL SYNTHASE, CHLOROPLASTIC"/>
    <property type="match status" value="1"/>
</dbReference>
<evidence type="ECO:0000256" key="4">
    <source>
        <dbReference type="ARBA" id="ARBA00023136"/>
    </source>
</evidence>
<evidence type="ECO:0000256" key="5">
    <source>
        <dbReference type="SAM" id="Phobius"/>
    </source>
</evidence>
<gene>
    <name evidence="6" type="ORF">SAMD00023353_3800040</name>
</gene>
<keyword evidence="7" id="KW-1185">Reference proteome</keyword>
<feature type="transmembrane region" description="Helical" evidence="5">
    <location>
        <begin position="221"/>
        <end position="241"/>
    </location>
</feature>
<dbReference type="InterPro" id="IPR000537">
    <property type="entry name" value="UbiA_prenyltransferase"/>
</dbReference>
<feature type="transmembrane region" description="Helical" evidence="5">
    <location>
        <begin position="317"/>
        <end position="335"/>
    </location>
</feature>
<evidence type="ECO:0000313" key="7">
    <source>
        <dbReference type="Proteomes" id="UP000054516"/>
    </source>
</evidence>
<dbReference type="AlphaFoldDB" id="A0A1W2TMD0"/>
<dbReference type="OMA" id="TTMQIQD"/>
<dbReference type="InterPro" id="IPR050475">
    <property type="entry name" value="Prenyltransferase_related"/>
</dbReference>
<proteinExistence type="predicted"/>
<organism evidence="6">
    <name type="scientific">Rosellinia necatrix</name>
    <name type="common">White root-rot fungus</name>
    <dbReference type="NCBI Taxonomy" id="77044"/>
    <lineage>
        <taxon>Eukaryota</taxon>
        <taxon>Fungi</taxon>
        <taxon>Dikarya</taxon>
        <taxon>Ascomycota</taxon>
        <taxon>Pezizomycotina</taxon>
        <taxon>Sordariomycetes</taxon>
        <taxon>Xylariomycetidae</taxon>
        <taxon>Xylariales</taxon>
        <taxon>Xylariaceae</taxon>
        <taxon>Rosellinia</taxon>
    </lineage>
</organism>
<protein>
    <submittedName>
        <fullName evidence="6">Putative digeranylgeranylglyceryl phosphate synthase protein</fullName>
    </submittedName>
</protein>
<dbReference type="Proteomes" id="UP000054516">
    <property type="component" value="Unassembled WGS sequence"/>
</dbReference>
<dbReference type="GO" id="GO:0016020">
    <property type="term" value="C:membrane"/>
    <property type="evidence" value="ECO:0007669"/>
    <property type="project" value="UniProtKB-SubCell"/>
</dbReference>
<keyword evidence="4 5" id="KW-0472">Membrane</keyword>
<dbReference type="EMBL" id="DF977483">
    <property type="protein sequence ID" value="GAP89492.1"/>
    <property type="molecule type" value="Genomic_DNA"/>
</dbReference>
<evidence type="ECO:0000256" key="2">
    <source>
        <dbReference type="ARBA" id="ARBA00022692"/>
    </source>
</evidence>
<dbReference type="CDD" id="cd13965">
    <property type="entry name" value="PT_UbiA_3"/>
    <property type="match status" value="1"/>
</dbReference>
<name>A0A1W2TMD0_ROSNE</name>
<dbReference type="STRING" id="77044.A0A1W2TMD0"/>
<evidence type="ECO:0000313" key="6">
    <source>
        <dbReference type="EMBL" id="GAP89492.1"/>
    </source>
</evidence>
<evidence type="ECO:0000256" key="3">
    <source>
        <dbReference type="ARBA" id="ARBA00022989"/>
    </source>
</evidence>
<feature type="transmembrane region" description="Helical" evidence="5">
    <location>
        <begin position="189"/>
        <end position="209"/>
    </location>
</feature>
<reference evidence="6" key="1">
    <citation type="submission" date="2016-03" db="EMBL/GenBank/DDBJ databases">
        <title>Draft genome sequence of Rosellinia necatrix.</title>
        <authorList>
            <person name="Kanematsu S."/>
        </authorList>
    </citation>
    <scope>NUCLEOTIDE SEQUENCE [LARGE SCALE GENOMIC DNA]</scope>
    <source>
        <strain evidence="6">W97</strain>
    </source>
</reference>
<feature type="transmembrane region" description="Helical" evidence="5">
    <location>
        <begin position="155"/>
        <end position="177"/>
    </location>
</feature>
<dbReference type="GO" id="GO:0016765">
    <property type="term" value="F:transferase activity, transferring alkyl or aryl (other than methyl) groups"/>
    <property type="evidence" value="ECO:0007669"/>
    <property type="project" value="InterPro"/>
</dbReference>
<keyword evidence="2 5" id="KW-0812">Transmembrane</keyword>
<accession>A0A1W2TMD0</accession>
<dbReference type="Pfam" id="PF01040">
    <property type="entry name" value="UbiA"/>
    <property type="match status" value="1"/>
</dbReference>
<comment type="subcellular location">
    <subcellularLocation>
        <location evidence="1">Membrane</location>
        <topology evidence="1">Multi-pass membrane protein</topology>
    </subcellularLocation>
</comment>
<feature type="transmembrane region" description="Helical" evidence="5">
    <location>
        <begin position="262"/>
        <end position="283"/>
    </location>
</feature>
<sequence length="336" mass="37589">MASTYAIGVEPDSETPLLEKSQYGPGVSEPSEFGSKSLSGKIAYIPKLIWLFTESNFDTFVVPNTAFGVLGAFAASTLTEGFQQPPTALEILWRFPLALAFNWYSVFVFDLANQRSPESIQEDRLNKPWRPIPTGKVTATEARRILLATIPLVLLFNYMLGVWRQGFFILILTWMYNDIRGGDEIVRDLIISVAYGMFNSASLEIAVGGGEYTDINISRGGLVWTTMISAVILTTMQVQDLKDQAGDRTRGRLTIALWIGDRFSRISIAFFVCFWSVACVFFWGPRSYGCIAPATAGAMTAYRVLSKTTPKDDATTWRWWCVWTITLYLLPIISLI</sequence>
<dbReference type="OrthoDB" id="434972at2759"/>